<comment type="similarity">
    <text evidence="1">Belongs to the 'GDSL' lipolytic enzyme family.</text>
</comment>
<sequence length="632" mass="67476">MTQPASPQVDEPLPVVLAGAHGYGRLHRDNLARLTAAGQVRVVGVCDPKPLAGEELAALGGPPQSPDLAKLLEQTRPTITIVSTPIHTHVGLALTAVRAGSHVLLEKPPAPSLAGFRQLTTAFKEHGRVCQVGFQSCGSAALEAVRRLVADGAIGRVRGIGAAGAWVRDGRYYARAPWAGRRRLGAGEVVDGVLTNPLAHAVATALRLDGSDREEDVATVEPELYRAHDIEADDTACVRIGTTRGTTVTVAATLCAERNSPPYVVVHGDRGRITLRYTDDQVLLERDGHPPEESVHPRTDLLENLVAHLGHGSALLSPLERSGGFMRVVEEIRTAPEPTPLPPEFWRTDTSGAAPRRVIPGISALVEASAARLSLFSELDAPWAARGRPRTVHIAGDSTAAAKPASAAPMAGWGMALPLFLGRDLAVANHARDGRSSLSFLAEGRLDALVDTLRPGDLVLIQFGHNDQKAEDPTRYTDPATTYRHHLLRLVAAVRAARAVPVLLTPVERRSFGPDGSAQQTHGPYAETARSVAAEEQVALIDVQAASHALWQQLGPEASKDAFLWLGPGDHPNHPRGAQDDTHVRSRGAIEIARLVARGLRAAGLLAPADVRRLEDEDIPESGLTWEQEPPR</sequence>
<evidence type="ECO:0000256" key="2">
    <source>
        <dbReference type="ARBA" id="ARBA00022801"/>
    </source>
</evidence>
<dbReference type="AlphaFoldDB" id="A0A6G4TSJ4"/>
<organism evidence="6 7">
    <name type="scientific">Streptomyces coryli</name>
    <dbReference type="NCBI Taxonomy" id="1128680"/>
    <lineage>
        <taxon>Bacteria</taxon>
        <taxon>Bacillati</taxon>
        <taxon>Actinomycetota</taxon>
        <taxon>Actinomycetes</taxon>
        <taxon>Kitasatosporales</taxon>
        <taxon>Streptomycetaceae</taxon>
        <taxon>Streptomyces</taxon>
    </lineage>
</organism>
<accession>A0A6G4TSJ4</accession>
<dbReference type="SUPFAM" id="SSF51735">
    <property type="entry name" value="NAD(P)-binding Rossmann-fold domains"/>
    <property type="match status" value="1"/>
</dbReference>
<feature type="domain" description="GFO/IDH/MocA-like oxidoreductase" evidence="5">
    <location>
        <begin position="144"/>
        <end position="273"/>
    </location>
</feature>
<keyword evidence="7" id="KW-1185">Reference proteome</keyword>
<dbReference type="InterPro" id="IPR000683">
    <property type="entry name" value="Gfo/Idh/MocA-like_OxRdtase_N"/>
</dbReference>
<evidence type="ECO:0000259" key="5">
    <source>
        <dbReference type="Pfam" id="PF22725"/>
    </source>
</evidence>
<dbReference type="Pfam" id="PF13472">
    <property type="entry name" value="Lipase_GDSL_2"/>
    <property type="match status" value="1"/>
</dbReference>
<dbReference type="InterPro" id="IPR036514">
    <property type="entry name" value="SGNH_hydro_sf"/>
</dbReference>
<dbReference type="InterPro" id="IPR037459">
    <property type="entry name" value="RhgT-like"/>
</dbReference>
<evidence type="ECO:0000313" key="7">
    <source>
        <dbReference type="Proteomes" id="UP000481583"/>
    </source>
</evidence>
<dbReference type="Gene3D" id="3.30.360.10">
    <property type="entry name" value="Dihydrodipicolinate Reductase, domain 2"/>
    <property type="match status" value="1"/>
</dbReference>
<feature type="domain" description="Gfo/Idh/MocA-like oxidoreductase N-terminal" evidence="3">
    <location>
        <begin position="22"/>
        <end position="134"/>
    </location>
</feature>
<evidence type="ECO:0000313" key="6">
    <source>
        <dbReference type="EMBL" id="NGN62989.1"/>
    </source>
</evidence>
<protein>
    <submittedName>
        <fullName evidence="6">Gfo/Idh/MocA family oxidoreductase</fullName>
    </submittedName>
</protein>
<dbReference type="SUPFAM" id="SSF55347">
    <property type="entry name" value="Glyceraldehyde-3-phosphate dehydrogenase-like, C-terminal domain"/>
    <property type="match status" value="1"/>
</dbReference>
<dbReference type="CDD" id="cd01821">
    <property type="entry name" value="Rhamnogalacturan_acetylesterase_like"/>
    <property type="match status" value="1"/>
</dbReference>
<reference evidence="6 7" key="1">
    <citation type="submission" date="2020-02" db="EMBL/GenBank/DDBJ databases">
        <title>Whole-genome analyses of novel actinobacteria.</title>
        <authorList>
            <person name="Sahin N."/>
        </authorList>
    </citation>
    <scope>NUCLEOTIDE SEQUENCE [LARGE SCALE GENOMIC DNA]</scope>
    <source>
        <strain evidence="6 7">A7024</strain>
    </source>
</reference>
<dbReference type="GO" id="GO:0016787">
    <property type="term" value="F:hydrolase activity"/>
    <property type="evidence" value="ECO:0007669"/>
    <property type="project" value="UniProtKB-KW"/>
</dbReference>
<dbReference type="GO" id="GO:0000166">
    <property type="term" value="F:nucleotide binding"/>
    <property type="evidence" value="ECO:0007669"/>
    <property type="project" value="InterPro"/>
</dbReference>
<dbReference type="EMBL" id="JAAKZV010000007">
    <property type="protein sequence ID" value="NGN62989.1"/>
    <property type="molecule type" value="Genomic_DNA"/>
</dbReference>
<dbReference type="InterPro" id="IPR036291">
    <property type="entry name" value="NAD(P)-bd_dom_sf"/>
</dbReference>
<dbReference type="Pfam" id="PF01408">
    <property type="entry name" value="GFO_IDH_MocA"/>
    <property type="match status" value="1"/>
</dbReference>
<dbReference type="PANTHER" id="PTHR43695:SF1">
    <property type="entry name" value="RHAMNOGALACTURONAN ACETYLESTERASE"/>
    <property type="match status" value="1"/>
</dbReference>
<evidence type="ECO:0000259" key="4">
    <source>
        <dbReference type="Pfam" id="PF13472"/>
    </source>
</evidence>
<gene>
    <name evidence="6" type="ORF">G5C51_03600</name>
</gene>
<evidence type="ECO:0000259" key="3">
    <source>
        <dbReference type="Pfam" id="PF01408"/>
    </source>
</evidence>
<dbReference type="Gene3D" id="3.40.50.1110">
    <property type="entry name" value="SGNH hydrolase"/>
    <property type="match status" value="1"/>
</dbReference>
<dbReference type="SUPFAM" id="SSF52266">
    <property type="entry name" value="SGNH hydrolase"/>
    <property type="match status" value="1"/>
</dbReference>
<keyword evidence="2" id="KW-0378">Hydrolase</keyword>
<dbReference type="Pfam" id="PF22725">
    <property type="entry name" value="GFO_IDH_MocA_C3"/>
    <property type="match status" value="1"/>
</dbReference>
<dbReference type="Proteomes" id="UP000481583">
    <property type="component" value="Unassembled WGS sequence"/>
</dbReference>
<dbReference type="InterPro" id="IPR055170">
    <property type="entry name" value="GFO_IDH_MocA-like_dom"/>
</dbReference>
<comment type="caution">
    <text evidence="6">The sequence shown here is derived from an EMBL/GenBank/DDBJ whole genome shotgun (WGS) entry which is preliminary data.</text>
</comment>
<dbReference type="InterPro" id="IPR013830">
    <property type="entry name" value="SGNH_hydro"/>
</dbReference>
<feature type="domain" description="SGNH hydrolase-type esterase" evidence="4">
    <location>
        <begin position="396"/>
        <end position="573"/>
    </location>
</feature>
<dbReference type="PANTHER" id="PTHR43695">
    <property type="entry name" value="PUTATIVE (AFU_ORTHOLOGUE AFUA_2G17250)-RELATED"/>
    <property type="match status" value="1"/>
</dbReference>
<evidence type="ECO:0000256" key="1">
    <source>
        <dbReference type="ARBA" id="ARBA00008668"/>
    </source>
</evidence>
<dbReference type="Gene3D" id="3.40.50.720">
    <property type="entry name" value="NAD(P)-binding Rossmann-like Domain"/>
    <property type="match status" value="1"/>
</dbReference>
<name>A0A6G4TSJ4_9ACTN</name>
<proteinExistence type="inferred from homology"/>